<keyword evidence="5" id="KW-1185">Reference proteome</keyword>
<dbReference type="InterPro" id="IPR011990">
    <property type="entry name" value="TPR-like_helical_dom_sf"/>
</dbReference>
<dbReference type="InterPro" id="IPR046848">
    <property type="entry name" value="E_motif"/>
</dbReference>
<dbReference type="EMBL" id="JBBNAG010000011">
    <property type="protein sequence ID" value="KAK9094714.1"/>
    <property type="molecule type" value="Genomic_DNA"/>
</dbReference>
<dbReference type="Proteomes" id="UP001419268">
    <property type="component" value="Unassembled WGS sequence"/>
</dbReference>
<accession>A0AAP0EK29</accession>
<proteinExistence type="inferred from homology"/>
<dbReference type="Pfam" id="PF20431">
    <property type="entry name" value="E_motif"/>
    <property type="match status" value="1"/>
</dbReference>
<dbReference type="FunFam" id="1.25.40.10:FF:000470">
    <property type="entry name" value="Pentatricopeptide repeat-containing protein At5g66520"/>
    <property type="match status" value="1"/>
</dbReference>
<keyword evidence="1" id="KW-0677">Repeat</keyword>
<gene>
    <name evidence="4" type="ORF">Scep_026183</name>
</gene>
<evidence type="ECO:0000313" key="5">
    <source>
        <dbReference type="Proteomes" id="UP001419268"/>
    </source>
</evidence>
<dbReference type="PROSITE" id="PS51375">
    <property type="entry name" value="PPR"/>
    <property type="match status" value="4"/>
</dbReference>
<name>A0AAP0EK29_9MAGN</name>
<comment type="caution">
    <text evidence="4">The sequence shown here is derived from an EMBL/GenBank/DDBJ whole genome shotgun (WGS) entry which is preliminary data.</text>
</comment>
<reference evidence="4 5" key="1">
    <citation type="submission" date="2024-01" db="EMBL/GenBank/DDBJ databases">
        <title>Genome assemblies of Stephania.</title>
        <authorList>
            <person name="Yang L."/>
        </authorList>
    </citation>
    <scope>NUCLEOTIDE SEQUENCE [LARGE SCALE GENOMIC DNA]</scope>
    <source>
        <strain evidence="4">JXDWG</strain>
        <tissue evidence="4">Leaf</tissue>
    </source>
</reference>
<dbReference type="AlphaFoldDB" id="A0AAP0EK29"/>
<dbReference type="Pfam" id="PF13041">
    <property type="entry name" value="PPR_2"/>
    <property type="match status" value="1"/>
</dbReference>
<feature type="repeat" description="PPR" evidence="3">
    <location>
        <begin position="185"/>
        <end position="215"/>
    </location>
</feature>
<feature type="repeat" description="PPR" evidence="3">
    <location>
        <begin position="248"/>
        <end position="282"/>
    </location>
</feature>
<evidence type="ECO:0000256" key="1">
    <source>
        <dbReference type="ARBA" id="ARBA00022737"/>
    </source>
</evidence>
<dbReference type="PANTHER" id="PTHR47926:SF463">
    <property type="entry name" value="PENTATRICOPEPTIDE REPEAT-CONTAINING PROTEIN"/>
    <property type="match status" value="1"/>
</dbReference>
<feature type="repeat" description="PPR" evidence="3">
    <location>
        <begin position="216"/>
        <end position="247"/>
    </location>
</feature>
<evidence type="ECO:0000256" key="3">
    <source>
        <dbReference type="PROSITE-ProRule" id="PRU00708"/>
    </source>
</evidence>
<dbReference type="Gene3D" id="1.25.40.10">
    <property type="entry name" value="Tetratricopeptide repeat domain"/>
    <property type="match status" value="3"/>
</dbReference>
<evidence type="ECO:0000313" key="4">
    <source>
        <dbReference type="EMBL" id="KAK9094714.1"/>
    </source>
</evidence>
<dbReference type="GO" id="GO:0009451">
    <property type="term" value="P:RNA modification"/>
    <property type="evidence" value="ECO:0007669"/>
    <property type="project" value="InterPro"/>
</dbReference>
<organism evidence="4 5">
    <name type="scientific">Stephania cephalantha</name>
    <dbReference type="NCBI Taxonomy" id="152367"/>
    <lineage>
        <taxon>Eukaryota</taxon>
        <taxon>Viridiplantae</taxon>
        <taxon>Streptophyta</taxon>
        <taxon>Embryophyta</taxon>
        <taxon>Tracheophyta</taxon>
        <taxon>Spermatophyta</taxon>
        <taxon>Magnoliopsida</taxon>
        <taxon>Ranunculales</taxon>
        <taxon>Menispermaceae</taxon>
        <taxon>Menispermoideae</taxon>
        <taxon>Cissampelideae</taxon>
        <taxon>Stephania</taxon>
    </lineage>
</organism>
<comment type="similarity">
    <text evidence="2">Belongs to the PPR family. PCMP-E subfamily.</text>
</comment>
<dbReference type="Pfam" id="PF01535">
    <property type="entry name" value="PPR"/>
    <property type="match status" value="5"/>
</dbReference>
<dbReference type="PANTHER" id="PTHR47926">
    <property type="entry name" value="PENTATRICOPEPTIDE REPEAT-CONTAINING PROTEIN"/>
    <property type="match status" value="1"/>
</dbReference>
<dbReference type="InterPro" id="IPR046960">
    <property type="entry name" value="PPR_At4g14850-like_plant"/>
</dbReference>
<dbReference type="FunFam" id="1.25.40.10:FF:000334">
    <property type="entry name" value="Pentatricopeptide repeat-containing protein"/>
    <property type="match status" value="1"/>
</dbReference>
<protein>
    <submittedName>
        <fullName evidence="4">Uncharacterized protein</fullName>
    </submittedName>
</protein>
<dbReference type="GO" id="GO:0003723">
    <property type="term" value="F:RNA binding"/>
    <property type="evidence" value="ECO:0007669"/>
    <property type="project" value="InterPro"/>
</dbReference>
<dbReference type="InterPro" id="IPR002885">
    <property type="entry name" value="PPR_rpt"/>
</dbReference>
<dbReference type="NCBIfam" id="TIGR00756">
    <property type="entry name" value="PPR"/>
    <property type="match status" value="4"/>
</dbReference>
<evidence type="ECO:0000256" key="2">
    <source>
        <dbReference type="ARBA" id="ARBA00061659"/>
    </source>
</evidence>
<feature type="repeat" description="PPR" evidence="3">
    <location>
        <begin position="349"/>
        <end position="383"/>
    </location>
</feature>
<sequence>MLSGHIARKLAWLQHCTVTKALTAFTTISQLKQFHAHITTSGIPTKHLHPFITAKLLIFSALSTSPDLNYAQKLFNHASHPSLFMFNTMIHAVSRRAEQPIYSLQFYTQMLRSSISPDHFTFPSLIKSCSATSALVLGQQLHSHVLKLGLDFDVFIVNCLIDMYSHCGEMGDAHKVFVEGFDVVDVVSWTTLITGYSGCGNVDMARKFFDSMPVRNGVSWNAMITGYARSGSCIEKARELFDEMSERNGESWSAMISGYSQCGMCVEAMCLFREMVGLGIVPNEAALVSAVSACAHLRSLEEGMWLHSLIEERKLKLNVTVGTALVDMYGKCGSIERARVVFDGMPVKNVMTWNSMIAGLALNGYGKQALSLFWRMRIEGALPNAITFIGVLTGCSHSGLVDEGKRAFEVMIQEYQIEPQLEHYGSMVDLLGRAGLVQEALDFVEKMPVEPHPGLWGALVNACRIHGDVKLGEELGKRLVELEPNHCGRYSLLSNIFAAAERWDDLATVRNLVKDRNVVKSPGNSIIKT</sequence>